<keyword evidence="11 14" id="KW-0472">Membrane</keyword>
<evidence type="ECO:0000256" key="12">
    <source>
        <dbReference type="ARBA" id="ARBA00030212"/>
    </source>
</evidence>
<evidence type="ECO:0000256" key="6">
    <source>
        <dbReference type="ARBA" id="ARBA00022692"/>
    </source>
</evidence>
<evidence type="ECO:0000256" key="10">
    <source>
        <dbReference type="ARBA" id="ARBA00023128"/>
    </source>
</evidence>
<name>A0A6A6V356_9PLEO</name>
<dbReference type="OrthoDB" id="15108at2759"/>
<keyword evidence="9 14" id="KW-1133">Transmembrane helix</keyword>
<evidence type="ECO:0000256" key="13">
    <source>
        <dbReference type="ARBA" id="ARBA00030987"/>
    </source>
</evidence>
<reference evidence="15" key="1">
    <citation type="journal article" date="2020" name="Stud. Mycol.">
        <title>101 Dothideomycetes genomes: a test case for predicting lifestyles and emergence of pathogens.</title>
        <authorList>
            <person name="Haridas S."/>
            <person name="Albert R."/>
            <person name="Binder M."/>
            <person name="Bloem J."/>
            <person name="Labutti K."/>
            <person name="Salamov A."/>
            <person name="Andreopoulos B."/>
            <person name="Baker S."/>
            <person name="Barry K."/>
            <person name="Bills G."/>
            <person name="Bluhm B."/>
            <person name="Cannon C."/>
            <person name="Castanera R."/>
            <person name="Culley D."/>
            <person name="Daum C."/>
            <person name="Ezra D."/>
            <person name="Gonzalez J."/>
            <person name="Henrissat B."/>
            <person name="Kuo A."/>
            <person name="Liang C."/>
            <person name="Lipzen A."/>
            <person name="Lutzoni F."/>
            <person name="Magnuson J."/>
            <person name="Mondo S."/>
            <person name="Nolan M."/>
            <person name="Ohm R."/>
            <person name="Pangilinan J."/>
            <person name="Park H.-J."/>
            <person name="Ramirez L."/>
            <person name="Alfaro M."/>
            <person name="Sun H."/>
            <person name="Tritt A."/>
            <person name="Yoshinaga Y."/>
            <person name="Zwiers L.-H."/>
            <person name="Turgeon B."/>
            <person name="Goodwin S."/>
            <person name="Spatafora J."/>
            <person name="Crous P."/>
            <person name="Grigoriev I."/>
        </authorList>
    </citation>
    <scope>NUCLEOTIDE SEQUENCE</scope>
    <source>
        <strain evidence="15">CBS 119925</strain>
    </source>
</reference>
<protein>
    <recommendedName>
        <fullName evidence="3">NADH dehydrogenase [ubiquinone] 1 beta subcomplex subunit 4</fullName>
    </recommendedName>
    <alternativeName>
        <fullName evidence="12">Complex I-B15</fullName>
    </alternativeName>
    <alternativeName>
        <fullName evidence="13">NADH-ubiquinone oxidoreductase B15 subunit</fullName>
    </alternativeName>
</protein>
<evidence type="ECO:0000256" key="2">
    <source>
        <dbReference type="ARBA" id="ARBA00007260"/>
    </source>
</evidence>
<keyword evidence="16" id="KW-1185">Reference proteome</keyword>
<evidence type="ECO:0000256" key="14">
    <source>
        <dbReference type="SAM" id="Phobius"/>
    </source>
</evidence>
<keyword evidence="7" id="KW-0999">Mitochondrion inner membrane</keyword>
<keyword evidence="6 14" id="KW-0812">Transmembrane</keyword>
<dbReference type="PANTHER" id="PTHR39476">
    <property type="entry name" value="NADH:UBIQUINONE OXIDOREDUCTASE 6.6KD SUBUNIT"/>
    <property type="match status" value="1"/>
</dbReference>
<keyword evidence="5" id="KW-0679">Respiratory chain</keyword>
<dbReference type="Pfam" id="PF07225">
    <property type="entry name" value="NDUF_B4"/>
    <property type="match status" value="1"/>
</dbReference>
<feature type="transmembrane region" description="Helical" evidence="14">
    <location>
        <begin position="35"/>
        <end position="54"/>
    </location>
</feature>
<comment type="subcellular location">
    <subcellularLocation>
        <location evidence="1">Mitochondrion inner membrane</location>
        <topology evidence="1">Single-pass membrane protein</topology>
    </subcellularLocation>
</comment>
<keyword evidence="10" id="KW-0496">Mitochondrion</keyword>
<dbReference type="PANTHER" id="PTHR39476:SF1">
    <property type="entry name" value="NADH DEHYDROGENASE [UBIQUINONE] 1 BETA SUBCOMPLEX SUBUNIT 4"/>
    <property type="match status" value="1"/>
</dbReference>
<keyword evidence="4" id="KW-0813">Transport</keyword>
<dbReference type="GO" id="GO:0005743">
    <property type="term" value="C:mitochondrial inner membrane"/>
    <property type="evidence" value="ECO:0007669"/>
    <property type="project" value="UniProtKB-SubCell"/>
</dbReference>
<evidence type="ECO:0000256" key="5">
    <source>
        <dbReference type="ARBA" id="ARBA00022660"/>
    </source>
</evidence>
<accession>A0A6A6V356</accession>
<evidence type="ECO:0000256" key="8">
    <source>
        <dbReference type="ARBA" id="ARBA00022982"/>
    </source>
</evidence>
<evidence type="ECO:0000256" key="7">
    <source>
        <dbReference type="ARBA" id="ARBA00022792"/>
    </source>
</evidence>
<dbReference type="EMBL" id="MU006592">
    <property type="protein sequence ID" value="KAF2744030.1"/>
    <property type="molecule type" value="Genomic_DNA"/>
</dbReference>
<evidence type="ECO:0000256" key="1">
    <source>
        <dbReference type="ARBA" id="ARBA00004434"/>
    </source>
</evidence>
<evidence type="ECO:0000256" key="11">
    <source>
        <dbReference type="ARBA" id="ARBA00023136"/>
    </source>
</evidence>
<evidence type="ECO:0000313" key="16">
    <source>
        <dbReference type="Proteomes" id="UP000799440"/>
    </source>
</evidence>
<comment type="similarity">
    <text evidence="2">Belongs to the complex I NDUFB4 subunit family.</text>
</comment>
<dbReference type="AlphaFoldDB" id="A0A6A6V356"/>
<evidence type="ECO:0000256" key="9">
    <source>
        <dbReference type="ARBA" id="ARBA00022989"/>
    </source>
</evidence>
<proteinExistence type="inferred from homology"/>
<evidence type="ECO:0000256" key="4">
    <source>
        <dbReference type="ARBA" id="ARBA00022448"/>
    </source>
</evidence>
<dbReference type="InterPro" id="IPR009866">
    <property type="entry name" value="NADH_UbQ_OxRdtase_NDUFB4_su"/>
</dbReference>
<evidence type="ECO:0000256" key="3">
    <source>
        <dbReference type="ARBA" id="ARBA00018681"/>
    </source>
</evidence>
<keyword evidence="8" id="KW-0249">Electron transport</keyword>
<evidence type="ECO:0000313" key="15">
    <source>
        <dbReference type="EMBL" id="KAF2744030.1"/>
    </source>
</evidence>
<gene>
    <name evidence="15" type="ORF">M011DRAFT_409490</name>
</gene>
<dbReference type="Proteomes" id="UP000799440">
    <property type="component" value="Unassembled WGS sequence"/>
</dbReference>
<organism evidence="15 16">
    <name type="scientific">Sporormia fimetaria CBS 119925</name>
    <dbReference type="NCBI Taxonomy" id="1340428"/>
    <lineage>
        <taxon>Eukaryota</taxon>
        <taxon>Fungi</taxon>
        <taxon>Dikarya</taxon>
        <taxon>Ascomycota</taxon>
        <taxon>Pezizomycotina</taxon>
        <taxon>Dothideomycetes</taxon>
        <taxon>Pleosporomycetidae</taxon>
        <taxon>Pleosporales</taxon>
        <taxon>Sporormiaceae</taxon>
        <taxon>Sporormia</taxon>
    </lineage>
</organism>
<sequence>MAGHGHGPVRMDPALMKWYKMTNNRHKYFRWNKRTAFIGFMFVIATPVTLYQVLAPFEGKYDMRGKRRGDLIAEF</sequence>